<dbReference type="EMBL" id="GGEC01076639">
    <property type="protein sequence ID" value="MBX57123.1"/>
    <property type="molecule type" value="Transcribed_RNA"/>
</dbReference>
<accession>A0A2P2PR03</accession>
<name>A0A2P2PR03_RHIMU</name>
<reference evidence="1" key="1">
    <citation type="submission" date="2018-02" db="EMBL/GenBank/DDBJ databases">
        <title>Rhizophora mucronata_Transcriptome.</title>
        <authorList>
            <person name="Meera S.P."/>
            <person name="Sreeshan A."/>
            <person name="Augustine A."/>
        </authorList>
    </citation>
    <scope>NUCLEOTIDE SEQUENCE</scope>
    <source>
        <tissue evidence="1">Leaf</tissue>
    </source>
</reference>
<proteinExistence type="predicted"/>
<protein>
    <recommendedName>
        <fullName evidence="2">Reverse transcriptase zinc-binding domain-containing protein</fullName>
    </recommendedName>
</protein>
<evidence type="ECO:0000313" key="1">
    <source>
        <dbReference type="EMBL" id="MBX57123.1"/>
    </source>
</evidence>
<sequence>MWKRIWKLEKECYLEGYKKHTAHISQFAKGGVTRTSDCLICRELEEMTEHLWFFCPC</sequence>
<dbReference type="AlphaFoldDB" id="A0A2P2PR03"/>
<evidence type="ECO:0008006" key="2">
    <source>
        <dbReference type="Google" id="ProtNLM"/>
    </source>
</evidence>
<organism evidence="1">
    <name type="scientific">Rhizophora mucronata</name>
    <name type="common">Asiatic mangrove</name>
    <dbReference type="NCBI Taxonomy" id="61149"/>
    <lineage>
        <taxon>Eukaryota</taxon>
        <taxon>Viridiplantae</taxon>
        <taxon>Streptophyta</taxon>
        <taxon>Embryophyta</taxon>
        <taxon>Tracheophyta</taxon>
        <taxon>Spermatophyta</taxon>
        <taxon>Magnoliopsida</taxon>
        <taxon>eudicotyledons</taxon>
        <taxon>Gunneridae</taxon>
        <taxon>Pentapetalae</taxon>
        <taxon>rosids</taxon>
        <taxon>fabids</taxon>
        <taxon>Malpighiales</taxon>
        <taxon>Rhizophoraceae</taxon>
        <taxon>Rhizophora</taxon>
    </lineage>
</organism>